<dbReference type="RefSeq" id="WP_146444119.1">
    <property type="nucleotide sequence ID" value="NZ_SJPR01000001.1"/>
</dbReference>
<evidence type="ECO:0000313" key="1">
    <source>
        <dbReference type="EMBL" id="TWU00450.1"/>
    </source>
</evidence>
<keyword evidence="2" id="KW-1185">Reference proteome</keyword>
<gene>
    <name evidence="1" type="ORF">Pla108_14010</name>
</gene>
<reference evidence="1 2" key="1">
    <citation type="submission" date="2019-02" db="EMBL/GenBank/DDBJ databases">
        <title>Deep-cultivation of Planctomycetes and their phenomic and genomic characterization uncovers novel biology.</title>
        <authorList>
            <person name="Wiegand S."/>
            <person name="Jogler M."/>
            <person name="Boedeker C."/>
            <person name="Pinto D."/>
            <person name="Vollmers J."/>
            <person name="Rivas-Marin E."/>
            <person name="Kohn T."/>
            <person name="Peeters S.H."/>
            <person name="Heuer A."/>
            <person name="Rast P."/>
            <person name="Oberbeckmann S."/>
            <person name="Bunk B."/>
            <person name="Jeske O."/>
            <person name="Meyerdierks A."/>
            <person name="Storesund J.E."/>
            <person name="Kallscheuer N."/>
            <person name="Luecker S."/>
            <person name="Lage O.M."/>
            <person name="Pohl T."/>
            <person name="Merkel B.J."/>
            <person name="Hornburger P."/>
            <person name="Mueller R.-W."/>
            <person name="Bruemmer F."/>
            <person name="Labrenz M."/>
            <person name="Spormann A.M."/>
            <person name="Op Den Camp H."/>
            <person name="Overmann J."/>
            <person name="Amann R."/>
            <person name="Jetten M.S.M."/>
            <person name="Mascher T."/>
            <person name="Medema M.H."/>
            <person name="Devos D.P."/>
            <person name="Kaster A.-K."/>
            <person name="Ovreas L."/>
            <person name="Rohde M."/>
            <person name="Galperin M.Y."/>
            <person name="Jogler C."/>
        </authorList>
    </citation>
    <scope>NUCLEOTIDE SEQUENCE [LARGE SCALE GENOMIC DNA]</scope>
    <source>
        <strain evidence="1 2">Pla108</strain>
    </source>
</reference>
<proteinExistence type="predicted"/>
<protein>
    <submittedName>
        <fullName evidence="1">Uncharacterized protein</fullName>
    </submittedName>
</protein>
<dbReference type="AlphaFoldDB" id="A0A5C6ALD0"/>
<sequence>MFTHFRIALVLATAICSSTVGQSTQSGPYWPSNEPYYGPQRPLSATGAWRYDQSVREFYHALGSQNQLSAELNRFEIGTVRSEARFNRDANREIRTAQARERLHDRRHRQDAKALQLLEAIEDAKVVWPTAFQNPWAKRRLRDVCDALGNSYATLGAKEQLSEIRSALSQGQLADSRLERDRAFRVLVLLERLVAIKQLSSTVLN</sequence>
<name>A0A5C6ALD0_9BACT</name>
<dbReference type="OrthoDB" id="9949390at2"/>
<evidence type="ECO:0000313" key="2">
    <source>
        <dbReference type="Proteomes" id="UP000317421"/>
    </source>
</evidence>
<organism evidence="1 2">
    <name type="scientific">Botrimarina colliarenosi</name>
    <dbReference type="NCBI Taxonomy" id="2528001"/>
    <lineage>
        <taxon>Bacteria</taxon>
        <taxon>Pseudomonadati</taxon>
        <taxon>Planctomycetota</taxon>
        <taxon>Planctomycetia</taxon>
        <taxon>Pirellulales</taxon>
        <taxon>Lacipirellulaceae</taxon>
        <taxon>Botrimarina</taxon>
    </lineage>
</organism>
<dbReference type="EMBL" id="SJPR01000001">
    <property type="protein sequence ID" value="TWU00450.1"/>
    <property type="molecule type" value="Genomic_DNA"/>
</dbReference>
<accession>A0A5C6ALD0</accession>
<comment type="caution">
    <text evidence="1">The sequence shown here is derived from an EMBL/GenBank/DDBJ whole genome shotgun (WGS) entry which is preliminary data.</text>
</comment>
<dbReference type="Proteomes" id="UP000317421">
    <property type="component" value="Unassembled WGS sequence"/>
</dbReference>